<dbReference type="EMBL" id="FNQM01000003">
    <property type="protein sequence ID" value="SEA09628.1"/>
    <property type="molecule type" value="Genomic_DNA"/>
</dbReference>
<reference evidence="6 7" key="1">
    <citation type="submission" date="2016-10" db="EMBL/GenBank/DDBJ databases">
        <authorList>
            <person name="de Groot N.N."/>
        </authorList>
    </citation>
    <scope>NUCLEOTIDE SEQUENCE [LARGE SCALE GENOMIC DNA]</scope>
    <source>
        <strain evidence="6 7">DSM 15345</strain>
    </source>
</reference>
<evidence type="ECO:0000256" key="1">
    <source>
        <dbReference type="ARBA" id="ARBA00001933"/>
    </source>
</evidence>
<accession>A0A1H3YFC9</accession>
<dbReference type="InterPro" id="IPR015421">
    <property type="entry name" value="PyrdxlP-dep_Trfase_major"/>
</dbReference>
<dbReference type="Pfam" id="PF01053">
    <property type="entry name" value="Cys_Met_Meta_PP"/>
    <property type="match status" value="1"/>
</dbReference>
<dbReference type="GO" id="GO:0016846">
    <property type="term" value="F:carbon-sulfur lyase activity"/>
    <property type="evidence" value="ECO:0007669"/>
    <property type="project" value="TreeGrafter"/>
</dbReference>
<dbReference type="PIRSF" id="PIRSF001434">
    <property type="entry name" value="CGS"/>
    <property type="match status" value="1"/>
</dbReference>
<feature type="region of interest" description="Disordered" evidence="5">
    <location>
        <begin position="1"/>
        <end position="41"/>
    </location>
</feature>
<organism evidence="6 7">
    <name type="scientific">Rubrimonas cliftonensis</name>
    <dbReference type="NCBI Taxonomy" id="89524"/>
    <lineage>
        <taxon>Bacteria</taxon>
        <taxon>Pseudomonadati</taxon>
        <taxon>Pseudomonadota</taxon>
        <taxon>Alphaproteobacteria</taxon>
        <taxon>Rhodobacterales</taxon>
        <taxon>Paracoccaceae</taxon>
        <taxon>Rubrimonas</taxon>
    </lineage>
</organism>
<dbReference type="InterPro" id="IPR000277">
    <property type="entry name" value="Cys/Met-Metab_PyrdxlP-dep_enz"/>
</dbReference>
<evidence type="ECO:0000256" key="3">
    <source>
        <dbReference type="PIRSR" id="PIRSR001434-2"/>
    </source>
</evidence>
<feature type="modified residue" description="N6-(pyridoxal phosphate)lysine" evidence="3">
    <location>
        <position position="223"/>
    </location>
</feature>
<dbReference type="GO" id="GO:0019346">
    <property type="term" value="P:transsulfuration"/>
    <property type="evidence" value="ECO:0007669"/>
    <property type="project" value="InterPro"/>
</dbReference>
<dbReference type="RefSeq" id="WP_425441167.1">
    <property type="nucleotide sequence ID" value="NZ_FNQM01000003.1"/>
</dbReference>
<dbReference type="Proteomes" id="UP000198703">
    <property type="component" value="Unassembled WGS sequence"/>
</dbReference>
<gene>
    <name evidence="6" type="ORF">SAMN05444370_10351</name>
</gene>
<proteinExistence type="inferred from homology"/>
<evidence type="ECO:0000256" key="2">
    <source>
        <dbReference type="ARBA" id="ARBA00022898"/>
    </source>
</evidence>
<evidence type="ECO:0000313" key="7">
    <source>
        <dbReference type="Proteomes" id="UP000198703"/>
    </source>
</evidence>
<dbReference type="AlphaFoldDB" id="A0A1H3YFC9"/>
<evidence type="ECO:0000313" key="6">
    <source>
        <dbReference type="EMBL" id="SEA09628.1"/>
    </source>
</evidence>
<protein>
    <submittedName>
        <fullName evidence="6">Cystathionine gamma-synthase</fullName>
    </submittedName>
</protein>
<dbReference type="PANTHER" id="PTHR11808">
    <property type="entry name" value="TRANS-SULFURATION ENZYME FAMILY MEMBER"/>
    <property type="match status" value="1"/>
</dbReference>
<comment type="similarity">
    <text evidence="4">Belongs to the trans-sulfuration enzymes family.</text>
</comment>
<dbReference type="FunFam" id="3.40.640.10:FF:000046">
    <property type="entry name" value="Cystathionine gamma-lyase"/>
    <property type="match status" value="1"/>
</dbReference>
<dbReference type="GO" id="GO:0030170">
    <property type="term" value="F:pyridoxal phosphate binding"/>
    <property type="evidence" value="ECO:0007669"/>
    <property type="project" value="InterPro"/>
</dbReference>
<evidence type="ECO:0000256" key="4">
    <source>
        <dbReference type="RuleBase" id="RU362118"/>
    </source>
</evidence>
<keyword evidence="2 3" id="KW-0663">Pyridoxal phosphate</keyword>
<dbReference type="STRING" id="89524.SAMN05444370_10351"/>
<dbReference type="SUPFAM" id="SSF53383">
    <property type="entry name" value="PLP-dependent transferases"/>
    <property type="match status" value="1"/>
</dbReference>
<keyword evidence="7" id="KW-1185">Reference proteome</keyword>
<dbReference type="InterPro" id="IPR015424">
    <property type="entry name" value="PyrdxlP-dep_Trfase"/>
</dbReference>
<comment type="cofactor">
    <cofactor evidence="1 4">
        <name>pyridoxal 5'-phosphate</name>
        <dbReference type="ChEBI" id="CHEBI:597326"/>
    </cofactor>
</comment>
<dbReference type="InterPro" id="IPR015422">
    <property type="entry name" value="PyrdxlP-dep_Trfase_small"/>
</dbReference>
<dbReference type="Gene3D" id="3.40.640.10">
    <property type="entry name" value="Type I PLP-dependent aspartate aminotransferase-like (Major domain)"/>
    <property type="match status" value="1"/>
</dbReference>
<dbReference type="GO" id="GO:0005737">
    <property type="term" value="C:cytoplasm"/>
    <property type="evidence" value="ECO:0007669"/>
    <property type="project" value="TreeGrafter"/>
</dbReference>
<sequence>MPEETSATPARAMGHNQDGRSVVRRSPPATSSSTPLTTPLQPAVAWRSIDADALDAQYEGRSPGYTYAREGHPNATVLGDKIDWMEGVTPQMGRGVVTGSGMAAVGAVFLGLLKQGDHIVAGDQLYGRSLRLMRQDLPRMGVETSFVDPTDGAAIAAAVRPETRMIVLEVVSNPTLRVADMEAAAEIARAKGLLLVVDNTFTTPRGFSPFAHGANVVVHSVTKLLAGHSDATLGWVAADTPERNRALYDAATTWGLTASPFDCWLAERGLHTFDLRYDRASATAAALADALGECAAVAQVLYPGRADHPDHARAAGLLRGRYANMVSFRLRGGRETANRFLRAASHIPFAPTLGDVGTTLSHPASSSHRGLTPEGRAALGIDEGFIRVSVGVEETAMLVGEIVAAARQSVS</sequence>
<dbReference type="Gene3D" id="3.90.1150.10">
    <property type="entry name" value="Aspartate Aminotransferase, domain 1"/>
    <property type="match status" value="1"/>
</dbReference>
<name>A0A1H3YFC9_9RHOB</name>
<feature type="compositionally biased region" description="Low complexity" evidence="5">
    <location>
        <begin position="26"/>
        <end position="40"/>
    </location>
</feature>
<evidence type="ECO:0000256" key="5">
    <source>
        <dbReference type="SAM" id="MobiDB-lite"/>
    </source>
</evidence>